<dbReference type="EMBL" id="FPAS01000003">
    <property type="protein sequence ID" value="SFT73633.1"/>
    <property type="molecule type" value="Genomic_DNA"/>
</dbReference>
<evidence type="ECO:0000313" key="2">
    <source>
        <dbReference type="Proteomes" id="UP000236454"/>
    </source>
</evidence>
<reference evidence="1 2" key="1">
    <citation type="submission" date="2016-10" db="EMBL/GenBank/DDBJ databases">
        <authorList>
            <person name="de Groot N.N."/>
        </authorList>
    </citation>
    <scope>NUCLEOTIDE SEQUENCE [LARGE SCALE GENOMIC DNA]</scope>
    <source>
        <strain evidence="1 2">CGMCC 1.7005</strain>
    </source>
</reference>
<sequence>MNKWIRKRWIGLKGLFLLVLFSPLFTQGQTKLDSLVEQFELWRSDTSVCKTNRDSLCYLLVHRYSCESGVCGLKKKELIQVLGEPDNKVLGQYTYQWSDRPPCNPYDYFSIRFTFRFRRVKGIYFSLP</sequence>
<accession>A0A1I7AFD4</accession>
<keyword evidence="2" id="KW-1185">Reference proteome</keyword>
<proteinExistence type="predicted"/>
<evidence type="ECO:0000313" key="1">
    <source>
        <dbReference type="EMBL" id="SFT73633.1"/>
    </source>
</evidence>
<organism evidence="1 2">
    <name type="scientific">Lishizhenia tianjinensis</name>
    <dbReference type="NCBI Taxonomy" id="477690"/>
    <lineage>
        <taxon>Bacteria</taxon>
        <taxon>Pseudomonadati</taxon>
        <taxon>Bacteroidota</taxon>
        <taxon>Flavobacteriia</taxon>
        <taxon>Flavobacteriales</taxon>
        <taxon>Crocinitomicaceae</taxon>
        <taxon>Lishizhenia</taxon>
    </lineage>
</organism>
<gene>
    <name evidence="1" type="ORF">SAMN05216474_2034</name>
</gene>
<dbReference type="Proteomes" id="UP000236454">
    <property type="component" value="Unassembled WGS sequence"/>
</dbReference>
<dbReference type="AlphaFoldDB" id="A0A1I7AFD4"/>
<protein>
    <submittedName>
        <fullName evidence="1">Uncharacterized protein</fullName>
    </submittedName>
</protein>
<name>A0A1I7AFD4_9FLAO</name>